<comment type="cofactor">
    <cofactor evidence="1">
        <name>FAD</name>
        <dbReference type="ChEBI" id="CHEBI:57692"/>
    </cofactor>
</comment>
<evidence type="ECO:0000256" key="4">
    <source>
        <dbReference type="ARBA" id="ARBA00023002"/>
    </source>
</evidence>
<evidence type="ECO:0000259" key="6">
    <source>
        <dbReference type="Pfam" id="PF01494"/>
    </source>
</evidence>
<evidence type="ECO:0000256" key="2">
    <source>
        <dbReference type="ARBA" id="ARBA00022630"/>
    </source>
</evidence>
<evidence type="ECO:0000313" key="8">
    <source>
        <dbReference type="Proteomes" id="UP000015530"/>
    </source>
</evidence>
<protein>
    <recommendedName>
        <fullName evidence="6">FAD-binding domain-containing protein</fullName>
    </recommendedName>
</protein>
<proteinExistence type="predicted"/>
<dbReference type="InterPro" id="IPR036188">
    <property type="entry name" value="FAD/NAD-bd_sf"/>
</dbReference>
<dbReference type="PRINTS" id="PR00420">
    <property type="entry name" value="RNGMNOXGNASE"/>
</dbReference>
<dbReference type="OrthoDB" id="47494at2759"/>
<evidence type="ECO:0000313" key="7">
    <source>
        <dbReference type="EMBL" id="EQB44852.1"/>
    </source>
</evidence>
<comment type="caution">
    <text evidence="7">The sequence shown here is derived from an EMBL/GenBank/DDBJ whole genome shotgun (WGS) entry which is preliminary data.</text>
</comment>
<dbReference type="PANTHER" id="PTHR47178:SF3">
    <property type="entry name" value="FAD-BINDING DOMAIN-CONTAINING PROTEIN"/>
    <property type="match status" value="1"/>
</dbReference>
<keyword evidence="4" id="KW-0560">Oxidoreductase</keyword>
<dbReference type="InterPro" id="IPR002938">
    <property type="entry name" value="FAD-bd"/>
</dbReference>
<dbReference type="PANTHER" id="PTHR47178">
    <property type="entry name" value="MONOOXYGENASE, FAD-BINDING"/>
    <property type="match status" value="1"/>
</dbReference>
<dbReference type="GO" id="GO:0004497">
    <property type="term" value="F:monooxygenase activity"/>
    <property type="evidence" value="ECO:0007669"/>
    <property type="project" value="UniProtKB-KW"/>
</dbReference>
<gene>
    <name evidence="7" type="ORF">CGLO_16348</name>
</gene>
<accession>T0JNT2</accession>
<reference evidence="8" key="1">
    <citation type="journal article" date="2013" name="Mol. Plant Microbe Interact.">
        <title>Global aspects of pacC regulation of pathogenicity genes in Colletotrichum gloeosporioides as revealed by transcriptome analysis.</title>
        <authorList>
            <person name="Alkan N."/>
            <person name="Meng X."/>
            <person name="Friedlander G."/>
            <person name="Reuveni E."/>
            <person name="Sukno S."/>
            <person name="Sherman A."/>
            <person name="Thon M."/>
            <person name="Fluhr R."/>
            <person name="Prusky D."/>
        </authorList>
    </citation>
    <scope>NUCLEOTIDE SEQUENCE [LARGE SCALE GENOMIC DNA]</scope>
    <source>
        <strain evidence="8">Cg-14</strain>
    </source>
</reference>
<name>T0JNT2_COLGC</name>
<keyword evidence="3" id="KW-0274">FAD</keyword>
<dbReference type="Proteomes" id="UP000015530">
    <property type="component" value="Unassembled WGS sequence"/>
</dbReference>
<sequence length="416" mass="45769">MAIPEVNAPNESLQNGRPKVAIVGAGLTGLITAHGLKKNGFEVTVFERDASIDARPRDWTILIHWGMSTLTEMLPDHIVKNFPKAYCNPHLQFDDWDESVLGYNALTGEVLFRNSTPGARRVSRRRFREILAEGLDIQWGKGLKALDIIDDDSVRLSFNGDSNFDANYVLGTDGASSKVREFLVDAAVAKPVPSGFMIANCNVKYGDEQKVNTIVKAHSVFASMLGSGVMAGCGVMAVNDPKDVASWETFWVKVWKGEPVTLAGQEAIDFVKSDLEGFCEPFRSAIEWTPDGSLCYIDEMKYWLPSAWRTHDGKVTLAGDAAHPMLPFRGQGLQHAIIDSDKYVKALILLRKTGDTEMREETMTLYGADVVARGCTAVAQSLSEAEKAMNKDTVSKMLMVTQGHGVHFDTKTEEAM</sequence>
<dbReference type="OMA" id="IDEMGTW"/>
<dbReference type="EMBL" id="AMYD01003878">
    <property type="protein sequence ID" value="EQB44852.1"/>
    <property type="molecule type" value="Genomic_DNA"/>
</dbReference>
<dbReference type="HOGENOM" id="CLU_009665_3_2_1"/>
<dbReference type="SUPFAM" id="SSF51905">
    <property type="entry name" value="FAD/NAD(P)-binding domain"/>
    <property type="match status" value="1"/>
</dbReference>
<evidence type="ECO:0000256" key="3">
    <source>
        <dbReference type="ARBA" id="ARBA00022827"/>
    </source>
</evidence>
<dbReference type="GO" id="GO:0071949">
    <property type="term" value="F:FAD binding"/>
    <property type="evidence" value="ECO:0007669"/>
    <property type="project" value="InterPro"/>
</dbReference>
<evidence type="ECO:0000256" key="1">
    <source>
        <dbReference type="ARBA" id="ARBA00001974"/>
    </source>
</evidence>
<keyword evidence="5" id="KW-0503">Monooxygenase</keyword>
<keyword evidence="2" id="KW-0285">Flavoprotein</keyword>
<feature type="domain" description="FAD-binding" evidence="6">
    <location>
        <begin position="134"/>
        <end position="351"/>
    </location>
</feature>
<dbReference type="AlphaFoldDB" id="T0JNT2"/>
<evidence type="ECO:0000256" key="5">
    <source>
        <dbReference type="ARBA" id="ARBA00023033"/>
    </source>
</evidence>
<organism evidence="7 8">
    <name type="scientific">Colletotrichum gloeosporioides (strain Cg-14)</name>
    <name type="common">Anthracnose fungus</name>
    <name type="synonym">Glomerella cingulata</name>
    <dbReference type="NCBI Taxonomy" id="1237896"/>
    <lineage>
        <taxon>Eukaryota</taxon>
        <taxon>Fungi</taxon>
        <taxon>Dikarya</taxon>
        <taxon>Ascomycota</taxon>
        <taxon>Pezizomycotina</taxon>
        <taxon>Sordariomycetes</taxon>
        <taxon>Hypocreomycetidae</taxon>
        <taxon>Glomerellales</taxon>
        <taxon>Glomerellaceae</taxon>
        <taxon>Colletotrichum</taxon>
        <taxon>Colletotrichum gloeosporioides species complex</taxon>
    </lineage>
</organism>
<dbReference type="Pfam" id="PF13450">
    <property type="entry name" value="NAD_binding_8"/>
    <property type="match status" value="1"/>
</dbReference>
<dbReference type="Pfam" id="PF01494">
    <property type="entry name" value="FAD_binding_3"/>
    <property type="match status" value="1"/>
</dbReference>
<dbReference type="Gene3D" id="3.50.50.60">
    <property type="entry name" value="FAD/NAD(P)-binding domain"/>
    <property type="match status" value="1"/>
</dbReference>
<dbReference type="eggNOG" id="ENOG502SP9H">
    <property type="taxonomic scope" value="Eukaryota"/>
</dbReference>